<dbReference type="AlphaFoldDB" id="A0A1U7PK33"/>
<organism evidence="3 4">
    <name type="scientific">Edaphobacillus lindanitolerans</name>
    <dbReference type="NCBI Taxonomy" id="550447"/>
    <lineage>
        <taxon>Bacteria</taxon>
        <taxon>Bacillati</taxon>
        <taxon>Bacillota</taxon>
        <taxon>Bacilli</taxon>
        <taxon>Bacillales</taxon>
        <taxon>Bacillaceae</taxon>
        <taxon>Edaphobacillus</taxon>
    </lineage>
</organism>
<dbReference type="GO" id="GO:0030436">
    <property type="term" value="P:asexual sporulation"/>
    <property type="evidence" value="ECO:0007669"/>
    <property type="project" value="UniProtKB-UniRule"/>
</dbReference>
<gene>
    <name evidence="2" type="primary">sspI</name>
    <name evidence="3" type="ORF">SAMN05428946_1648</name>
</gene>
<dbReference type="EMBL" id="FTPL01000002">
    <property type="protein sequence ID" value="SIT83743.1"/>
    <property type="molecule type" value="Genomic_DNA"/>
</dbReference>
<evidence type="ECO:0000256" key="1">
    <source>
        <dbReference type="ARBA" id="ARBA00022969"/>
    </source>
</evidence>
<dbReference type="Proteomes" id="UP000187550">
    <property type="component" value="Unassembled WGS sequence"/>
</dbReference>
<dbReference type="InterPro" id="IPR017525">
    <property type="entry name" value="SspI"/>
</dbReference>
<dbReference type="NCBIfam" id="TIGR03092">
    <property type="entry name" value="SASP_sspI"/>
    <property type="match status" value="1"/>
</dbReference>
<name>A0A1U7PK33_9BACI</name>
<protein>
    <recommendedName>
        <fullName evidence="2">Small, acid-soluble spore protein I</fullName>
        <shortName evidence="2">SASP I</shortName>
    </recommendedName>
</protein>
<accession>A0A1U7PK33</accession>
<proteinExistence type="evidence at transcript level"/>
<reference evidence="4" key="1">
    <citation type="submission" date="2017-01" db="EMBL/GenBank/DDBJ databases">
        <authorList>
            <person name="Varghese N."/>
            <person name="Submissions S."/>
        </authorList>
    </citation>
    <scope>NUCLEOTIDE SEQUENCE [LARGE SCALE GENOMIC DNA]</scope>
    <source>
        <strain evidence="4">MNA4</strain>
    </source>
</reference>
<comment type="induction">
    <text evidence="2">Expressed only in the forespore compartment of sporulating cells.</text>
</comment>
<evidence type="ECO:0000256" key="2">
    <source>
        <dbReference type="HAMAP-Rule" id="MF_00669"/>
    </source>
</evidence>
<dbReference type="GO" id="GO:0030435">
    <property type="term" value="P:sporulation resulting in formation of a cellular spore"/>
    <property type="evidence" value="ECO:0007669"/>
    <property type="project" value="UniProtKB-KW"/>
</dbReference>
<dbReference type="STRING" id="550447.SAMN05428946_1648"/>
<keyword evidence="1 2" id="KW-0749">Sporulation</keyword>
<dbReference type="OrthoDB" id="2453696at2"/>
<keyword evidence="4" id="KW-1185">Reference proteome</keyword>
<comment type="subcellular location">
    <subcellularLocation>
        <location evidence="2">Spore core</location>
    </subcellularLocation>
</comment>
<dbReference type="HAMAP" id="MF_00669">
    <property type="entry name" value="SspI"/>
    <property type="match status" value="1"/>
</dbReference>
<evidence type="ECO:0000313" key="3">
    <source>
        <dbReference type="EMBL" id="SIT83743.1"/>
    </source>
</evidence>
<sequence length="72" mass="7956">MNFQIRDAISANMTGNSAQDIQGVIDDAITRGEEHLLPGLGVFFEKYWQQADQAEKNKITSGLEAVFGNKVQ</sequence>
<dbReference type="RefSeq" id="WP_076757962.1">
    <property type="nucleotide sequence ID" value="NZ_FTPL01000002.1"/>
</dbReference>
<comment type="similarity">
    <text evidence="2">Belongs to the SspI family.</text>
</comment>
<evidence type="ECO:0000313" key="4">
    <source>
        <dbReference type="Proteomes" id="UP000187550"/>
    </source>
</evidence>
<dbReference type="Pfam" id="PF14098">
    <property type="entry name" value="SSPI"/>
    <property type="match status" value="1"/>
</dbReference>